<dbReference type="Proteomes" id="UP000217431">
    <property type="component" value="Chromosome I"/>
</dbReference>
<dbReference type="SUPFAM" id="SSF47781">
    <property type="entry name" value="RuvA domain 2-like"/>
    <property type="match status" value="1"/>
</dbReference>
<proteinExistence type="predicted"/>
<accession>A0A0S3UJH6</accession>
<keyword evidence="1" id="KW-0732">Signal</keyword>
<dbReference type="STRING" id="28131.BWX40_02775"/>
<feature type="signal peptide" evidence="1">
    <location>
        <begin position="1"/>
        <end position="33"/>
    </location>
</feature>
<dbReference type="AlphaFoldDB" id="A0A0S3UJH6"/>
<protein>
    <recommendedName>
        <fullName evidence="4">DNA-binding protein</fullName>
    </recommendedName>
</protein>
<reference evidence="2 3" key="1">
    <citation type="journal article" date="2016" name="DNA Res.">
        <title>The complete genome sequencing of Prevotella intermedia strain OMA14 and a subsequent fine-scale, intra-species genomic comparison reveal an unusual amplification of conjugative and mobile transposons and identify a novel Prevotella-lineage-specific repeat.</title>
        <authorList>
            <person name="Naito M."/>
            <person name="Ogura Y."/>
            <person name="Itoh T."/>
            <person name="Shoji M."/>
            <person name="Okamoto M."/>
            <person name="Hayashi T."/>
            <person name="Nakayama K."/>
        </authorList>
    </citation>
    <scope>NUCLEOTIDE SEQUENCE [LARGE SCALE GENOMIC DNA]</scope>
    <source>
        <strain evidence="2 3">OMA14</strain>
    </source>
</reference>
<evidence type="ECO:0008006" key="4">
    <source>
        <dbReference type="Google" id="ProtNLM"/>
    </source>
</evidence>
<evidence type="ECO:0000313" key="2">
    <source>
        <dbReference type="EMBL" id="BAU17661.1"/>
    </source>
</evidence>
<feature type="chain" id="PRO_5006619936" description="DNA-binding protein" evidence="1">
    <location>
        <begin position="34"/>
        <end position="677"/>
    </location>
</feature>
<evidence type="ECO:0000256" key="1">
    <source>
        <dbReference type="SAM" id="SignalP"/>
    </source>
</evidence>
<dbReference type="EMBL" id="AP014597">
    <property type="protein sequence ID" value="BAU17661.1"/>
    <property type="molecule type" value="Genomic_DNA"/>
</dbReference>
<dbReference type="InterPro" id="IPR010994">
    <property type="entry name" value="RuvA_2-like"/>
</dbReference>
<sequence>MKDFLWRMKNRLCKMKNCVLVCIFALFPFVVNAQEQRDWQQLYDELMVSEEQQGLMNEENYDLLCSLAAHPIDLNKATREELEQLPFLTATQVEDILAYIYQYRGMRSVGELLMIESLDAARSELLSYFVTIRIDEQRHYPTLATILERGKHDITLTMKLPFYERKGDKNGYLGYPYTHSLRYKFSYSDYFQVGLVGAQDAGEPFFANRNTLGYDNYSFYVAVRKLGRIKSAVAGRYKVRFGQGLVINNDFSFGKTMSLLSQGRSYTAIRPHSSRSQANYLQGGATTVALTRHIDLSAFASYRKNDATLNDDGTIRTLLKSGYHRTPTAMEKKNNISQTTFGGNLQWGNYGFHAGLTALYTHFDRPLMPNTAQIYRADYPQGYDFWNVGVNYGYVNPRWSANGETAMGGNGAVATLNSVSFQPSKRLSLTAIQRYYGSRYWALHANAFSEGGQMRNEMGMLIGANWTVNRFLTLAAYTDYAYFRKPRYRASAASTAWDNYISAVYTRGNLSFLARYRLKIRQKDNADHTKLINEHTQRARFAFTYSGLNWDCKTQADLTYNHHKSSSFGYMLSEFVAWQPLPWLQTSANIGYFHTADFASRLYIYERSMLYSFSFPAFYGEGIRWSVFARANLRKKLSVLLKVGTTHYFDRKHISSGLQQVNRSELTDVEVQLHWKI</sequence>
<evidence type="ECO:0000313" key="3">
    <source>
        <dbReference type="Proteomes" id="UP000217431"/>
    </source>
</evidence>
<gene>
    <name evidence="2" type="ORF">PIOMA14_I_1153</name>
</gene>
<organism evidence="2 3">
    <name type="scientific">Prevotella intermedia</name>
    <dbReference type="NCBI Taxonomy" id="28131"/>
    <lineage>
        <taxon>Bacteria</taxon>
        <taxon>Pseudomonadati</taxon>
        <taxon>Bacteroidota</taxon>
        <taxon>Bacteroidia</taxon>
        <taxon>Bacteroidales</taxon>
        <taxon>Prevotellaceae</taxon>
        <taxon>Prevotella</taxon>
    </lineage>
</organism>
<name>A0A0S3UJH6_PREIN</name>